<feature type="region of interest" description="Disordered" evidence="16">
    <location>
        <begin position="3662"/>
        <end position="3687"/>
    </location>
</feature>
<keyword evidence="8 15" id="KW-0040">ANK repeat</keyword>
<dbReference type="SMART" id="SM00248">
    <property type="entry name" value="ANK"/>
    <property type="match status" value="23"/>
</dbReference>
<feature type="compositionally biased region" description="Basic and acidic residues" evidence="16">
    <location>
        <begin position="2659"/>
        <end position="2678"/>
    </location>
</feature>
<dbReference type="InterPro" id="IPR011029">
    <property type="entry name" value="DEATH-like_dom_sf"/>
</dbReference>
<dbReference type="InterPro" id="IPR051165">
    <property type="entry name" value="Multifunctional_ANK_Repeat"/>
</dbReference>
<evidence type="ECO:0000256" key="4">
    <source>
        <dbReference type="ARBA" id="ARBA00022490"/>
    </source>
</evidence>
<feature type="compositionally biased region" description="Polar residues" evidence="16">
    <location>
        <begin position="7145"/>
        <end position="7166"/>
    </location>
</feature>
<evidence type="ECO:0000256" key="2">
    <source>
        <dbReference type="ARBA" id="ARBA00004371"/>
    </source>
</evidence>
<feature type="compositionally biased region" description="Low complexity" evidence="16">
    <location>
        <begin position="2733"/>
        <end position="2744"/>
    </location>
</feature>
<feature type="compositionally biased region" description="Basic and acidic residues" evidence="16">
    <location>
        <begin position="7620"/>
        <end position="7629"/>
    </location>
</feature>
<dbReference type="PROSITE" id="PS50017">
    <property type="entry name" value="DEATH_DOMAIN"/>
    <property type="match status" value="1"/>
</dbReference>
<feature type="compositionally biased region" description="Basic and acidic residues" evidence="16">
    <location>
        <begin position="1907"/>
        <end position="1916"/>
    </location>
</feature>
<evidence type="ECO:0000256" key="6">
    <source>
        <dbReference type="ARBA" id="ARBA00022737"/>
    </source>
</evidence>
<feature type="region of interest" description="Disordered" evidence="16">
    <location>
        <begin position="4438"/>
        <end position="4461"/>
    </location>
</feature>
<feature type="region of interest" description="Disordered" evidence="16">
    <location>
        <begin position="1597"/>
        <end position="1616"/>
    </location>
</feature>
<feature type="region of interest" description="Disordered" evidence="16">
    <location>
        <begin position="2054"/>
        <end position="2200"/>
    </location>
</feature>
<dbReference type="FunFam" id="2.60.220.30:FF:000009">
    <property type="entry name" value="Ankyrin 2, isoform G"/>
    <property type="match status" value="1"/>
</dbReference>
<feature type="compositionally biased region" description="Basic and acidic residues" evidence="16">
    <location>
        <begin position="1"/>
        <end position="15"/>
    </location>
</feature>
<feature type="domain" description="Death" evidence="17">
    <location>
        <begin position="3004"/>
        <end position="3088"/>
    </location>
</feature>
<dbReference type="PROSITE" id="PS51145">
    <property type="entry name" value="ZU5"/>
    <property type="match status" value="2"/>
</dbReference>
<dbReference type="FunFam" id="2.60.40.2660:FF:000001">
    <property type="entry name" value="Ankyrin-3 isoform 2"/>
    <property type="match status" value="1"/>
</dbReference>
<feature type="region of interest" description="Disordered" evidence="16">
    <location>
        <begin position="7221"/>
        <end position="7257"/>
    </location>
</feature>
<feature type="compositionally biased region" description="Polar residues" evidence="16">
    <location>
        <begin position="1968"/>
        <end position="1978"/>
    </location>
</feature>
<feature type="repeat" description="ANK" evidence="15">
    <location>
        <begin position="258"/>
        <end position="290"/>
    </location>
</feature>
<keyword evidence="10" id="KW-0206">Cytoskeleton</keyword>
<feature type="repeat" description="ANK" evidence="15">
    <location>
        <begin position="522"/>
        <end position="554"/>
    </location>
</feature>
<feature type="region of interest" description="Disordered" evidence="16">
    <location>
        <begin position="1456"/>
        <end position="1475"/>
    </location>
</feature>
<feature type="compositionally biased region" description="Basic and acidic residues" evidence="16">
    <location>
        <begin position="1714"/>
        <end position="1731"/>
    </location>
</feature>
<dbReference type="PANTHER" id="PTHR24123">
    <property type="entry name" value="ANKYRIN REPEAT-CONTAINING"/>
    <property type="match status" value="1"/>
</dbReference>
<feature type="repeat" description="ANK" evidence="15">
    <location>
        <begin position="654"/>
        <end position="686"/>
    </location>
</feature>
<feature type="compositionally biased region" description="Acidic residues" evidence="16">
    <location>
        <begin position="2215"/>
        <end position="2224"/>
    </location>
</feature>
<feature type="compositionally biased region" description="Basic and acidic residues" evidence="16">
    <location>
        <begin position="1834"/>
        <end position="1868"/>
    </location>
</feature>
<feature type="compositionally biased region" description="Acidic residues" evidence="16">
    <location>
        <begin position="2456"/>
        <end position="2466"/>
    </location>
</feature>
<feature type="region of interest" description="Disordered" evidence="16">
    <location>
        <begin position="7960"/>
        <end position="8000"/>
    </location>
</feature>
<dbReference type="Proteomes" id="UP001314229">
    <property type="component" value="Unassembled WGS sequence"/>
</dbReference>
<feature type="repeat" description="ANK" evidence="15">
    <location>
        <begin position="64"/>
        <end position="96"/>
    </location>
</feature>
<feature type="domain" description="ZU5" evidence="18">
    <location>
        <begin position="967"/>
        <end position="1155"/>
    </location>
</feature>
<feature type="compositionally biased region" description="Polar residues" evidence="16">
    <location>
        <begin position="2282"/>
        <end position="2293"/>
    </location>
</feature>
<dbReference type="InterPro" id="IPR002110">
    <property type="entry name" value="Ankyrin_rpt"/>
</dbReference>
<dbReference type="EMBL" id="CAWUFR010000122">
    <property type="protein sequence ID" value="CAK6968688.1"/>
    <property type="molecule type" value="Genomic_DNA"/>
</dbReference>
<feature type="compositionally biased region" description="Acidic residues" evidence="16">
    <location>
        <begin position="2932"/>
        <end position="2945"/>
    </location>
</feature>
<proteinExistence type="predicted"/>
<feature type="repeat" description="ANK" evidence="15">
    <location>
        <begin position="588"/>
        <end position="620"/>
    </location>
</feature>
<dbReference type="GO" id="GO:0007165">
    <property type="term" value="P:signal transduction"/>
    <property type="evidence" value="ECO:0007669"/>
    <property type="project" value="InterPro"/>
</dbReference>
<dbReference type="FunFam" id="1.25.40.20:FF:000003">
    <property type="entry name" value="Ankyrin, isoform B"/>
    <property type="match status" value="1"/>
</dbReference>
<feature type="compositionally biased region" description="Basic and acidic residues" evidence="16">
    <location>
        <begin position="2801"/>
        <end position="2828"/>
    </location>
</feature>
<dbReference type="FunFam" id="2.60.220.30:FF:000005">
    <property type="entry name" value="Ankyrin-2 isoform 2"/>
    <property type="match status" value="1"/>
</dbReference>
<feature type="repeat" description="ANK" evidence="15">
    <location>
        <begin position="687"/>
        <end position="719"/>
    </location>
</feature>
<dbReference type="InterPro" id="IPR000906">
    <property type="entry name" value="ZU5_dom"/>
</dbReference>
<feature type="region of interest" description="Disordered" evidence="16">
    <location>
        <begin position="2925"/>
        <end position="2948"/>
    </location>
</feature>
<feature type="compositionally biased region" description="Low complexity" evidence="16">
    <location>
        <begin position="3351"/>
        <end position="3364"/>
    </location>
</feature>
<gene>
    <name evidence="19" type="ORF">FSCOSCO3_A003653</name>
</gene>
<feature type="region of interest" description="Disordered" evidence="16">
    <location>
        <begin position="1"/>
        <end position="36"/>
    </location>
</feature>
<feature type="repeat" description="ANK" evidence="15">
    <location>
        <begin position="555"/>
        <end position="587"/>
    </location>
</feature>
<feature type="compositionally biased region" description="Basic and acidic residues" evidence="16">
    <location>
        <begin position="7976"/>
        <end position="7992"/>
    </location>
</feature>
<dbReference type="PRINTS" id="PR01415">
    <property type="entry name" value="ANKYRIN"/>
</dbReference>
<feature type="compositionally biased region" description="Basic and acidic residues" evidence="16">
    <location>
        <begin position="1947"/>
        <end position="1956"/>
    </location>
</feature>
<keyword evidence="12" id="KW-0628">Postsynaptic cell membrane</keyword>
<feature type="compositionally biased region" description="Polar residues" evidence="16">
    <location>
        <begin position="1933"/>
        <end position="1946"/>
    </location>
</feature>
<feature type="compositionally biased region" description="Polar residues" evidence="16">
    <location>
        <begin position="2682"/>
        <end position="2706"/>
    </location>
</feature>
<feature type="region of interest" description="Disordered" evidence="16">
    <location>
        <begin position="2511"/>
        <end position="2546"/>
    </location>
</feature>
<evidence type="ECO:0000313" key="19">
    <source>
        <dbReference type="EMBL" id="CAK6968688.1"/>
    </source>
</evidence>
<feature type="repeat" description="ANK" evidence="15">
    <location>
        <begin position="390"/>
        <end position="422"/>
    </location>
</feature>
<feature type="compositionally biased region" description="Low complexity" evidence="16">
    <location>
        <begin position="2059"/>
        <end position="2069"/>
    </location>
</feature>
<evidence type="ECO:0000259" key="17">
    <source>
        <dbReference type="PROSITE" id="PS50017"/>
    </source>
</evidence>
<evidence type="ECO:0000313" key="20">
    <source>
        <dbReference type="Proteomes" id="UP001314229"/>
    </source>
</evidence>
<name>A0AAV1PB89_SCOSC</name>
<keyword evidence="6" id="KW-0677">Repeat</keyword>
<evidence type="ECO:0000256" key="11">
    <source>
        <dbReference type="ARBA" id="ARBA00023228"/>
    </source>
</evidence>
<dbReference type="GO" id="GO:0005856">
    <property type="term" value="C:cytoskeleton"/>
    <property type="evidence" value="ECO:0007669"/>
    <property type="project" value="UniProtKB-SubCell"/>
</dbReference>
<dbReference type="SUPFAM" id="SSF48403">
    <property type="entry name" value="Ankyrin repeat"/>
    <property type="match status" value="2"/>
</dbReference>
<feature type="repeat" description="ANK" evidence="15">
    <location>
        <begin position="97"/>
        <end position="129"/>
    </location>
</feature>
<accession>A0AAV1PB89</accession>
<feature type="region of interest" description="Disordered" evidence="16">
    <location>
        <begin position="3119"/>
        <end position="3157"/>
    </location>
</feature>
<keyword evidence="9" id="KW-0472">Membrane</keyword>
<feature type="non-terminal residue" evidence="19">
    <location>
        <position position="8000"/>
    </location>
</feature>
<evidence type="ECO:0000256" key="3">
    <source>
        <dbReference type="ARBA" id="ARBA00022475"/>
    </source>
</evidence>
<feature type="compositionally biased region" description="Polar residues" evidence="16">
    <location>
        <begin position="2167"/>
        <end position="2189"/>
    </location>
</feature>
<dbReference type="Pfam" id="PF12796">
    <property type="entry name" value="Ank_2"/>
    <property type="match status" value="6"/>
</dbReference>
<dbReference type="InterPro" id="IPR036770">
    <property type="entry name" value="Ankyrin_rpt-contain_sf"/>
</dbReference>
<dbReference type="Pfam" id="PF00023">
    <property type="entry name" value="Ank"/>
    <property type="match status" value="3"/>
</dbReference>
<feature type="repeat" description="ANK" evidence="15">
    <location>
        <begin position="324"/>
        <end position="356"/>
    </location>
</feature>
<feature type="compositionally biased region" description="Basic and acidic residues" evidence="16">
    <location>
        <begin position="2611"/>
        <end position="2623"/>
    </location>
</feature>
<dbReference type="Gene3D" id="1.10.533.10">
    <property type="entry name" value="Death Domain, Fas"/>
    <property type="match status" value="1"/>
</dbReference>
<feature type="compositionally biased region" description="Low complexity" evidence="16">
    <location>
        <begin position="2761"/>
        <end position="2775"/>
    </location>
</feature>
<feature type="repeat" description="ANK" evidence="15">
    <location>
        <begin position="456"/>
        <end position="488"/>
    </location>
</feature>
<comment type="subcellular location">
    <subcellularLocation>
        <location evidence="13">Cell membrane</location>
        <location evidence="13">Sarcolemma</location>
        <location evidence="13">T-tubule</location>
    </subcellularLocation>
    <subcellularLocation>
        <location evidence="1">Cytoplasm</location>
        <location evidence="1">Cytoskeleton</location>
    </subcellularLocation>
    <subcellularLocation>
        <location evidence="2">Lysosome</location>
    </subcellularLocation>
    <subcellularLocation>
        <location evidence="14">Postsynaptic cell membrane</location>
    </subcellularLocation>
</comment>
<protein>
    <submittedName>
        <fullName evidence="19">Uncharacterized protein LOC114450699 isoform X8</fullName>
    </submittedName>
</protein>
<feature type="region of interest" description="Disordered" evidence="16">
    <location>
        <begin position="2571"/>
        <end position="2907"/>
    </location>
</feature>
<feature type="compositionally biased region" description="Basic and acidic residues" evidence="16">
    <location>
        <begin position="1766"/>
        <end position="1783"/>
    </location>
</feature>
<dbReference type="GO" id="GO:0005764">
    <property type="term" value="C:lysosome"/>
    <property type="evidence" value="ECO:0007669"/>
    <property type="project" value="UniProtKB-SubCell"/>
</dbReference>
<feature type="region of interest" description="Disordered" evidence="16">
    <location>
        <begin position="1626"/>
        <end position="2010"/>
    </location>
</feature>
<keyword evidence="4" id="KW-0963">Cytoplasm</keyword>
<feature type="compositionally biased region" description="Polar residues" evidence="16">
    <location>
        <begin position="2886"/>
        <end position="2895"/>
    </location>
</feature>
<evidence type="ECO:0000256" key="8">
    <source>
        <dbReference type="ARBA" id="ARBA00023043"/>
    </source>
</evidence>
<feature type="compositionally biased region" description="Acidic residues" evidence="16">
    <location>
        <begin position="2581"/>
        <end position="2591"/>
    </location>
</feature>
<feature type="compositionally biased region" description="Low complexity" evidence="16">
    <location>
        <begin position="2707"/>
        <end position="2723"/>
    </location>
</feature>
<dbReference type="FunFam" id="1.10.533.10:FF:000002">
    <property type="entry name" value="Ankyrin-3 isoform 2"/>
    <property type="match status" value="1"/>
</dbReference>
<dbReference type="Pfam" id="PF17809">
    <property type="entry name" value="UPA_2"/>
    <property type="match status" value="1"/>
</dbReference>
<keyword evidence="5" id="KW-0597">Phosphoprotein</keyword>
<feature type="repeat" description="ANK" evidence="15">
    <location>
        <begin position="225"/>
        <end position="257"/>
    </location>
</feature>
<dbReference type="Gene3D" id="2.60.220.30">
    <property type="match status" value="3"/>
</dbReference>
<feature type="repeat" description="ANK" evidence="15">
    <location>
        <begin position="621"/>
        <end position="653"/>
    </location>
</feature>
<feature type="compositionally biased region" description="Polar residues" evidence="16">
    <location>
        <begin position="2335"/>
        <end position="2373"/>
    </location>
</feature>
<feature type="region of interest" description="Disordered" evidence="16">
    <location>
        <begin position="3812"/>
        <end position="3839"/>
    </location>
</feature>
<feature type="repeat" description="ANK" evidence="15">
    <location>
        <begin position="357"/>
        <end position="389"/>
    </location>
</feature>
<feature type="repeat" description="ANK" evidence="15">
    <location>
        <begin position="163"/>
        <end position="186"/>
    </location>
</feature>
<feature type="repeat" description="ANK" evidence="15">
    <location>
        <begin position="753"/>
        <end position="785"/>
    </location>
</feature>
<dbReference type="Pfam" id="PF00791">
    <property type="entry name" value="ZU5"/>
    <property type="match status" value="2"/>
</dbReference>
<dbReference type="Gene3D" id="1.25.40.20">
    <property type="entry name" value="Ankyrin repeat-containing domain"/>
    <property type="match status" value="3"/>
</dbReference>
<feature type="compositionally biased region" description="Acidic residues" evidence="16">
    <location>
        <begin position="1460"/>
        <end position="1469"/>
    </location>
</feature>
<feature type="region of interest" description="Disordered" evidence="16">
    <location>
        <begin position="4914"/>
        <end position="4939"/>
    </location>
</feature>
<feature type="compositionally biased region" description="Basic and acidic residues" evidence="16">
    <location>
        <begin position="4445"/>
        <end position="4461"/>
    </location>
</feature>
<evidence type="ECO:0000256" key="13">
    <source>
        <dbReference type="ARBA" id="ARBA00024012"/>
    </source>
</evidence>
<evidence type="ECO:0000256" key="9">
    <source>
        <dbReference type="ARBA" id="ARBA00023136"/>
    </source>
</evidence>
<dbReference type="PANTHER" id="PTHR24123:SF49">
    <property type="entry name" value="ANKYRIN-2-LIKE ISOFORM X1"/>
    <property type="match status" value="1"/>
</dbReference>
<dbReference type="GO" id="GO:0072659">
    <property type="term" value="P:protein localization to plasma membrane"/>
    <property type="evidence" value="ECO:0007669"/>
    <property type="project" value="UniProtKB-ARBA"/>
</dbReference>
<dbReference type="Gene3D" id="2.60.40.2660">
    <property type="match status" value="1"/>
</dbReference>
<dbReference type="FunFam" id="1.25.40.20:FF:000001">
    <property type="entry name" value="Ankyrin-2 isoform 2"/>
    <property type="match status" value="1"/>
</dbReference>
<feature type="repeat" description="ANK" evidence="15">
    <location>
        <begin position="291"/>
        <end position="323"/>
    </location>
</feature>
<feature type="compositionally biased region" description="Low complexity" evidence="16">
    <location>
        <begin position="7223"/>
        <end position="7232"/>
    </location>
</feature>
<feature type="compositionally biased region" description="Basic and acidic residues" evidence="16">
    <location>
        <begin position="2847"/>
        <end position="2863"/>
    </location>
</feature>
<feature type="repeat" description="ANK" evidence="15">
    <location>
        <begin position="423"/>
        <end position="455"/>
    </location>
</feature>
<evidence type="ECO:0000256" key="1">
    <source>
        <dbReference type="ARBA" id="ARBA00004245"/>
    </source>
</evidence>
<feature type="repeat" description="ANK" evidence="15">
    <location>
        <begin position="489"/>
        <end position="521"/>
    </location>
</feature>
<keyword evidence="11" id="KW-0458">Lysosome</keyword>
<evidence type="ECO:0000256" key="15">
    <source>
        <dbReference type="PROSITE-ProRule" id="PRU00023"/>
    </source>
</evidence>
<dbReference type="GO" id="GO:0030315">
    <property type="term" value="C:T-tubule"/>
    <property type="evidence" value="ECO:0007669"/>
    <property type="project" value="UniProtKB-SubCell"/>
</dbReference>
<feature type="region of interest" description="Disordered" evidence="16">
    <location>
        <begin position="6608"/>
        <end position="6627"/>
    </location>
</feature>
<dbReference type="FunFam" id="1.25.40.20:FF:000002">
    <property type="entry name" value="Ankyrin-2 isoform 2"/>
    <property type="match status" value="1"/>
</dbReference>
<feature type="compositionally biased region" description="Polar residues" evidence="16">
    <location>
        <begin position="4159"/>
        <end position="4171"/>
    </location>
</feature>
<feature type="compositionally biased region" description="Polar residues" evidence="16">
    <location>
        <begin position="1816"/>
        <end position="1833"/>
    </location>
</feature>
<feature type="compositionally biased region" description="Basic and acidic residues" evidence="16">
    <location>
        <begin position="1631"/>
        <end position="1645"/>
    </location>
</feature>
<feature type="region of interest" description="Disordered" evidence="16">
    <location>
        <begin position="7183"/>
        <end position="7206"/>
    </location>
</feature>
<feature type="compositionally biased region" description="Low complexity" evidence="16">
    <location>
        <begin position="2523"/>
        <end position="2541"/>
    </location>
</feature>
<sequence length="8000" mass="880834">MSEDNHSHYRLDPSDRLNGLGQRRKRPKKSDSNTSFLRAARAGNIDKVLEYLKGGVDISTCNQNGLNALHLAAKEGHVDLVQELLDRGAPVDSSTKKGNTALHIASLAGQAEVVKILVKRGADINAQSQNGFTPLYMAAQENHMDVVRYLLENGGNQSTATEDGFTPLAIALQQGHNQVVSVLLENDTKGKVRLPALHIAARKDDTKSAALLLQNDHNADVQSKSGFTPLHIAAHYGNVNVATLLLNRGAAVDFTARNGITPLHVASKRGNTNMVRLLLDRSSQIDAKTRDGLTPLHCAARSGHDTAVELLLERGAPLLARTKNGLSPLHMAAQGDHVECVKHLLQHKAPVDDVTLDYLTALHVAAHCGHYRVTKLLLDKRANPNARALNGFTPLHIACKKNRVKVMELLVKYGASIQAITESGLTPIHVAAFMGHLNIVLLLLQNGASPDVSNIRGETALHMAARAGQVEVVRCLLRNGAIVDARAREDQTPLHIASRLGKTEIVQLLLQHMAHPDAATTNGYTPLHISAREGQVETASVLLEAGASHSLATKKGFTPLHVASKYGSLDVAKLLLQRSAPPDSAGKNGLTPLHVAAHYDNQKVALLLLDKGASPHTMAKNGYTPLHIAAKKNQMDIATVLLQYGAETNILTKQGVTPLHLASQEGHAEMADLLISKGAEINVPTKSGLTALHLAAQEDKVPVAEILAKNEANLNQQTKLGYTPLIVACHYGNAKMVNFLLQNGASVNAKTKNGYTPLHQAAQQGNTHIINVLLQSGAKPNAVTVNGNTALGIARRLGYISVVDTLRVVTEEIITTTTTVTEKHKLNVPETMTEVLDVSDEEGDDTMTGDGGEYLRAEDLRELGDDSLPGQYLDGMNYLRFSLEGGRTDSSDRSFTPTHHGYYSPKHESMMEDMLTSHQISLTRDNERDSYRLSWGTENLDNVALSSSPIHSGHSSPCRDHGDHSSFLVSFMVDARGGAMRGCRHNGLRIIIPPRKCSAPTRVTCRLVKRHRLATMPPMVEGEGLASRLIEVGPSGAQFLGKLHLPNAPPPLNEGESLVSRILQLGPPGTKFLGPVIVEIPHFAALRGKERELVILRSETGESWKEHHCEHTQEELNQILNGMDEELDTPEELERKRTCRIITRDFPQYFAVVSRVKQDSNLIGPEGGILSSTVVPTVQAVFPEGALTKRIRVGLQAQPVNVDVVRKILGNKATFSPIVTLEPRRRKFHKPITMTIPIPKSNSDPVLNGFGGDTPTLRLLCSITGGTTPAQWEDITGTTPLTFINDCVSFTTNVSARFWLIDCRQVQESVNFSTQVYREIICVPYMAKFVIFAKTHDPIEARLRCFCMTDDKIDKTLEQQENFTEVARSRDVEVLEGKPIYADCFGNLVPLTKSGQHHLFSFFAFKENRIALFIKIRDNTQEPCGRLSFMKEPRNYRSLTQNAICNLNITLPSYCKESDSDQEQEEETETSALKSELIRDPDLLSDVSEMKQDLIKMTAILTADSTEKSPPLGGCGLEKGTEEVSGEPLEIMEKDLEKVKEDLEKVSEILRSGTYEGEVAEEAARMAEEWVLLSDSEIEEAKKMAALEIQEPVLRETRANRGAPRPKAIKDSGDLKEYLLDGPVSSKIKAKKEPAAQERFTDVVLRKSAKPTTPTKVQDKTTAGDVKKPVRRKGKDQGQAEESTEASAFLSVPTAPAPASPVSPVVEETPIGSIKDKVKALQQKVEAEQKSKKVTGSKPSQLPVASKPSPKAKENPKSKQGTPKSPKAESEKLEETMSVKELMHAFQTGQDPSKRKTGLFELKTSTASRSEKTTKSETIQSKSMTKALTSQISQEHEVSLDSKPRKKETTQQDKDKETKSVDDTHSELNETADFGNGGLDDSSDSLKHEGAADSPSASSGDGTPHLSSEDSYKHEGLATPDTSPESLCLSPKNGDQTSKASAATETTVKKQSKDTENSGDSGVGTTGDHVSTELTLPVSSIEAADDHTTSESISVMRSESKPSKPQKLTKRISETVETFLSDDDSPECQLALPLVGSPASISSYQRHESLELPLKQDSDALSPLADDSLTISHRDSLDGSPLMDENSSHRSPDSIEPSPTKESPPHDSLESSPVEQKSHPSFPSTLDPLSKSSSHPEPSKATDFHQDAFRGRLLRDHEASADDDSCEQTSQMTSSGKSPLSPDTPSSEEVSYEVNPKPPDYTFLSVQFKPAVIPEDPEEEDTSDSYEAKRKITPEEEMFKMAAKIKTFDEMEQEERTKKNCRKDVFPSADAKIGDDSYETLEPTSEKLSQSECGLNRPTEESELALFVDPHIKVQPPSPFSAGLHDGSHSKEVKNTTTTSVTSEGPHSVSDQQHSKSQLKTAQEPSSVTADTESTAKKAVVTSNTENRTDEQKEESLRKSKTKEDDQDDEELGVRCNNVTDEVKGDQKGHTGTSEAELGATAIDQTKGIFKPEACIYDDTEEDEDRLEAPRTESKGVTARADSDSWSAMREDDAAFAARVKEEEQKILNLVVDRQSLQETPDTTPGRTPTEESTPTSEPNPFLFQEGKLFEMTRSGAIDMTKRSYEEEGGGFAFFQIGEQPLEEPVLEEASQEGRRSAAEPEVGLNLTLEVKTEEDEKLKETDDSQIQSSSEGDQPASKVDASKSKIPKMGISASAKPPKKDQTCPEGLETKTDRNEGSLDLDTNSADQMITNVQTAETTVTRSVYSEQGQESSDSSPEEPQSVIEAPKPTGKSKQSASSSVKKTPAKTQAKSAPQGRGKSTIPSPSHATSSSSTLKKEASFTAESKSRIPIKASSLKPDSTVKRAESTQDKKLKVPVKKDSRRKSETDAGPSVDVKTKTPSSKAKSFCEGESTKPSAKKEQGRPTSAESAKSKGFQSRLPVRGKSGQSSQSSTPTKEKSVQRKQSIEFFEEISDEAAKLVERLAQAVTEKEQEDEAANSDDESSLIDPSIIERESFPEMQFPTSGDVFPIRPLWDDPVETQMQRIPDDKVQSQVDPQDEAERKEQRLAIIADHLGFSWTELARELDFSEERINLIRIENPNSLQDQSHALLNLWAEKEGKHASESTLIKTLTKINRMDIVHLIETKIIKSSQEETSSHTYAEIERTIALDHSEGFSALHEDIDSPRPGRRTDATRRSPGSGQEVPMVSAEDLSSSLSSLHEMTGRSETDSIATGLLRNAQKEKLQKEMETTYSSQLTEELTDSVHKGSIRQVSPFFTLYRTSPYNLRSHIIDPVYKGKPKLCAVITPPPYPTVEPCDDEGAAGYEGAEGGEEWSLECLQTTHTELDTHHLSPVPWRESSNSSRTGVCDSRPLSMTDFGDSLIECEQAEHDFMKLSMELKETDEVTEGDSQKISSTQKSISEQKPQPPSVLPSGPVTVTTVSMQDRRHIDEVSHRLYQVLYGYEMIDSDNENVLVMSMNTSPEDAVQAGVRTDDVKEAARPTKAIENVSHSEEHEIDVYQASISAHLKTQDTTTQALAGSSDVRHTSPGFEFQKTEFSSASFIDMSHDSTFEMVDVHAVDKAISAELMSRENKVVVSVESTPEREESGYGCHLHEFTCDTIFNLQSLDHDRSLSAECATAIILMESRASSPESVSSVNELNFTAPDSPIPQFRPLSPLPPPVFPWESGDVGASVQGQRLLSAPGATSLLLPTEAEERPLTPMVSNKRPFGRPVSPGSEYSDEGSISPQSLTFDIEDRASSPESVILEMVQWLFTASEQVPLYSDFHDMRSSSPESIESSTAHCRLPADSPIPDFRKAVSESFTTCQCRSSSPESASSDMAFETALLLSTLSEDRPSSPESVASVNEYKALSPDSPIPEFSHNEPDSAISVRSTSPESVCSDVEYGSTSLVSLYNEDRPSSPASVASENESELVISDIAQRSFSPESIQSDQIECDSIIADQRQKSTEQLVSDVDNTPPKLLESVSEHDDDWVVISLSDIEERPLSPESVPEYRPMSPQSAMLDVIMVSSTESDTLYECISPDSPIPQYTPHVCHDVTINYLSSSPESVLSDTEYEAMPLLSYFENRPLSPDSSGSLNDNGALPTPSPDTILGEYMALETAHDTIAVEETSGEKQFETKTAILDKSKIEEKVSTCIPSQSFEENPEKYSVPVQTLAHDAELISQIRDPQYIGETFMSETVVLFAQIKKESYQEKSDEIDTFQSENDQRSVSPDSEAEYRPMSPQSLMVLDALRPDSSLSGRSVDSKRSLTPDSPIPQFFASFSGPPQVYHRSVSTESVLSDLELEAYLNISMLFEDRSVSPDSVASIHIHRALSPDSPIPDYRQSLPESDVHSTLDRSSSHESIVSDLECGSVSLSLLCTESRPSSPESVDEKMPFSPESPIPVFRQALPEFAVLPMIERSFSPVSVCSDLEYGAIYPSQFSSEVRPSSPDSVSGDDYRVDSPIPDFKTGLIELVSVNAYRSSSPESIISEVEYSPSSEDICISEQRPDSPESQVSKRTERLLDDSSQPLPLKVITVPVYRLVYDAELWKFISQIRDSQYVGETFCSKTGVFEYAGTRTEYVPADAGMKEGGSKDIVKLDCGDPFDAGVTHAMEAKIEGEVRPLSPDSESEYRPLSPGQLILMSMLRSDSPESSVYLSPDSPVPQFSIEFANIAQSRPYSPESAVSDDESYMCMSFLFHESRPSSPSSVISLDEHRPLSPDSPLPDFGPVISESVTSAFGYRSSSPESVLSDVEYGYSSSESFTEERADSPESLDLMLEGRQSGAGATVIANRLICQLHDPHYVVEAFACRVPLDSDAEETGRPMSPDSEAEYKALSSEALKSLSFLRSESQETGKSVDQYRSLSPDSPIPQFFECQAASPDSMASRDECGALSPDSPIPQFIVRVVERFPSFVEFKSASPESVLSDLGYEPLIDFPSDTEDRPDSLESLVFEVGKRPLSPDSESEYRPLSPATLMSSFRSSPESAGSPNEFRALSPDSPIPQFRQMLQETYIECRSSSPESVSDLEVEMELPFLMLFEDRPSSPESLKSISKYRRLSPDSPIIDFRPSLPAPYSVVNGDRSLSPESIASDVECAPLISPIFEFEERANSSQSDSSLYDYQCLSPDSPVPQYNYFEGTTLTATYRSTSPGSVYSDEDLETDLCIPWLFEDRAASPGSTASQDEFRSLSPDSPIPEFTQVTQESCIPHVDLRSSSPESLLSDLEMEMESSFPLFEEDRPSSPESLASLNKYRRLSPDSPVPDFGQALLETYPKFISCRSSSPESEASEVDYAPLISPIFDFEDRAESRQSGLSDIEVRCLSPDSPVPQYNHFEATTLTATHRSTSPGSVYSDEDLETDLCIPWLFEDRAASPGSTASQDEFRSLSPDSPIPEFTHVTQESCIPHVDLRSPSPESLLSDLEMEMESSFPLFEEDRPSSPESLASVNKYRRLSPDSPVPDFGQALLETYPMFISCRSSSPESEASEVEYAPLISPIFDFEDRAESRQSGLSDIEVRCLSPDSPVPQYNHFEATTLTATHRSTSPGSVYSDEDLETDLCIPWLFEDRAASPGSTASQDEFRSLSPDSPIPEFTHVTQESCIPHVDLRSPSPESLLSDLEMEMESSFPLFEEDRPSSPESLASLNKYRRLSPDSPVPDFGQALLETYPKFISCRSSSPESEASEVEYAPLISPIFDFEDRAESRQSGLSDIEVRCLSPDSPVPQYNHFEATTLTATHRSTSPGSVYSDEDLETDLCIPWLFEDRAASPGSTASQDEFRSLSPDSPIPEFTQVTQESYIPHVDLRSSSPESLLSDLEMEMESSFPLFEEDRPSSPESLASLNKYRRLSPDSPVPDFGQALLETYPKFISCRSSSPESEASEVDYAPLISPIFDFEDRAESRQSGLSDIEVRCLSPDSPVPQYNHFEATTLTATHRSTSPGSVYSDEDLETDLCIPWLFEDRAASPGSTSSQDEFRSLSPDSPIPEFTHVTQESCIPHVDLRSPSPESLLSDLEMEMESSFPLFEEDRPSSPESLASLNKYRRLSPDSPVPDFGQALLETYPKFISCRSSSPESEASEVDYAPLISPIFDFEDRAESRQSGLSDIEVRCLSPDSPVPQYNHFEATTLTATHRSTSPGSVYSDEDLETDLCIPWLFEDRAASPGSTSSQDEFRSLSPDSPIPEFTQVTQESYIPHVDLWSSSPESLLSDLEMEMESSFPLYEEDRPSSPESLASLNKYRRLSPDSPVPDFGQALLETYPKFISCRSSSPESEASEVDYAPLISPIFDFEDRAESRQSGLSDIEVRCLSPDSPVPQYNHFEATTLTATHRSTSPGSVYSDEDLETDLCIPWLFEDRAASPGSTSSQDEFWSLSPDSPIPEFTQVTQESCIPHVDLRSPSPESLLSDSEMEMELFFPLFEEDRPSSPESLASLNKYRRLSPDSPVPDFGQALLETYPKFISDRSSSPESEASEVEYAPLISQIFDFEDRAESRQSGLSDIEVRCLSPDSPVPQYTMSAPTILGIRYRSVSPESLCSSEDFETDLRLNMPWHCEDRAASPGSSQDEFRLLSPDSPIPEFIQAIHESNIYHTDLRSSSPESELSDLEMELPFPIFGESRPSSPESQESIRLSPDSPVPHFMPLVFQLPETLFGHRSTSPESTCSDVEYIVISLGSLVYDDRPSSPGSGDEYQALSPDSPIPEYRPAIPERVIVNAGYRSSSPESIESDIEYVLSEFLIAMKYGIDDRPDSPESVGSEVQERPLSVESIPEYKPLSPMTLMYLKNIRSVSPESTQSLNEHKGLSPDSPLPSFTQNVLETATAETFYACSSPESILSDMEYGFAYSDSFDIEVIDNRPQSAKSGRSDGECLPPESPIPDFTKAFVKDVMTVRDMSPTEFSDSDDLLQTIDHFCANDRLASPASIESDEEELLLSPKSSITVLKVPTSTEATIDSTVLSTTMAPTLPEESTIMVAEYELVYDAELWKLISQVHDPQYVGETFSSKTGVMQYIGSTIQYERSVTGDEQDKEVEEQNEQDASATESISEVTQQFGTPDTSMADHFQCTSNAHVASDTPVSESHAPIVEHMLSGEALYRLSQYTFEIPVTEALTESDNDWVVVSVSDTEDDLCYSPESLTEYRPMSPNPAMSVDVRASSPESVTSVNEFRPLSPDSPLPEFRKALPECITFLRSTSSSPETLASDIDYMPLDLESQFAECRPSSPESALSEDQNQQNRPLSSQSVPEYRPMSMESAMQMLDNRASSPESMPELNENRSLSPDSPVPQFTVLLDAYTTTTCRSSSPESVGSDSECELMVTSSRATETERPSSPESISSVNEFRRLLPDSPVPEFMRILSSCFLDATAVDRSSSPVSFSSDSEFVALPIDCWIDDSPRPLSPETAESDDELGLYFESTDQFVSKLELLGHVTSPLLPNKSIETKSEDGHGHPDGLEMAESESEVFSYVERMKLGSGAESTSTFQITVHEEDFQKDFSMKPEPVEDVKGKEEKILHICAGELKNKTDSPRAPLQRVEETQFQTEDEVQHKLLSITPETLELPDQSSYTTHRTVTPVLPASETTSCPKLGRSHEYSKWELSPREAESSELFSPMSSQFLVPPDYEAVFSGHQSLRVSECSQASLNNLSPVSPVFSDSNSAQVVTEASTKGESETAQDLEFSPAFNRVLSEFETTVSEFESEEAVVRPKELQKRSKSPQQSDSDLEFYDCKQGFSDNSEPEEATLEYEMPYHISEPPSPMPGSSPGTVFLRRSTQHTGQPFLRVEDYKRFSSGSESLGEFAYDSEGSRECRTESEHPVCEELPSRDQAGYYDDDDFLGREITEELGVLSSDSSEEEVLTTRVVRRRVIIQADTLPDIPQQTVTEEKYTDEHGNMVVKKITRKVIRKYVSADGMETQEVTIEGSHQETVQIEEGDAVSKVVKRTVLRSEGDQKELTFSEPLALGATMASEFEVEPVQGRKVSKVVKTTVVTGERMEKQMGDSSLAADLPSAREDFEKALSYAGGFGKVLLPHLVEKEIVQDDGSVVKRSQMRKSRTQKRTVVRDAQGKHVHLERLDDTPDALQPD</sequence>
<feature type="compositionally biased region" description="Low complexity" evidence="16">
    <location>
        <begin position="1892"/>
        <end position="1902"/>
    </location>
</feature>
<feature type="domain" description="ZU5" evidence="18">
    <location>
        <begin position="1157"/>
        <end position="1304"/>
    </location>
</feature>
<feature type="region of interest" description="Disordered" evidence="16">
    <location>
        <begin position="4277"/>
        <end position="4299"/>
    </location>
</feature>
<feature type="compositionally biased region" description="Basic and acidic residues" evidence="16">
    <location>
        <begin position="2387"/>
        <end position="2404"/>
    </location>
</feature>
<feature type="compositionally biased region" description="Basic and acidic residues" evidence="16">
    <location>
        <begin position="4288"/>
        <end position="4299"/>
    </location>
</feature>
<dbReference type="SMART" id="SM00005">
    <property type="entry name" value="DEATH"/>
    <property type="match status" value="1"/>
</dbReference>
<feature type="repeat" description="ANK" evidence="15">
    <location>
        <begin position="130"/>
        <end position="162"/>
    </location>
</feature>
<dbReference type="PROSITE" id="PS50088">
    <property type="entry name" value="ANK_REPEAT"/>
    <property type="match status" value="21"/>
</dbReference>
<keyword evidence="7" id="KW-0770">Synapse</keyword>
<feature type="region of interest" description="Disordered" evidence="16">
    <location>
        <begin position="7138"/>
        <end position="7168"/>
    </location>
</feature>
<feature type="region of interest" description="Disordered" evidence="16">
    <location>
        <begin position="7617"/>
        <end position="7657"/>
    </location>
</feature>
<feature type="compositionally biased region" description="Polar residues" evidence="16">
    <location>
        <begin position="6961"/>
        <end position="6972"/>
    </location>
</feature>
<dbReference type="SUPFAM" id="SSF47986">
    <property type="entry name" value="DEATH domain"/>
    <property type="match status" value="1"/>
</dbReference>
<feature type="region of interest" description="Disordered" evidence="16">
    <location>
        <begin position="2268"/>
        <end position="2487"/>
    </location>
</feature>
<reference evidence="19 20" key="1">
    <citation type="submission" date="2024-01" db="EMBL/GenBank/DDBJ databases">
        <authorList>
            <person name="Alioto T."/>
            <person name="Alioto T."/>
            <person name="Gomez Garrido J."/>
        </authorList>
    </citation>
    <scope>NUCLEOTIDE SEQUENCE [LARGE SCALE GENOMIC DNA]</scope>
</reference>
<organism evidence="19 20">
    <name type="scientific">Scomber scombrus</name>
    <name type="common">Atlantic mackerel</name>
    <name type="synonym">Scomber vernalis</name>
    <dbReference type="NCBI Taxonomy" id="13677"/>
    <lineage>
        <taxon>Eukaryota</taxon>
        <taxon>Metazoa</taxon>
        <taxon>Chordata</taxon>
        <taxon>Craniata</taxon>
        <taxon>Vertebrata</taxon>
        <taxon>Euteleostomi</taxon>
        <taxon>Actinopterygii</taxon>
        <taxon>Neopterygii</taxon>
        <taxon>Teleostei</taxon>
        <taxon>Neoteleostei</taxon>
        <taxon>Acanthomorphata</taxon>
        <taxon>Pelagiaria</taxon>
        <taxon>Scombriformes</taxon>
        <taxon>Scombridae</taxon>
        <taxon>Scomber</taxon>
    </lineage>
</organism>
<feature type="region of interest" description="Disordered" evidence="16">
    <location>
        <begin position="2212"/>
        <end position="2231"/>
    </location>
</feature>
<dbReference type="InterPro" id="IPR040745">
    <property type="entry name" value="Ankyrin_UPA"/>
</dbReference>
<feature type="region of interest" description="Disordered" evidence="16">
    <location>
        <begin position="3341"/>
        <end position="3375"/>
    </location>
</feature>
<evidence type="ECO:0000259" key="18">
    <source>
        <dbReference type="PROSITE" id="PS51145"/>
    </source>
</evidence>
<dbReference type="GO" id="GO:0045211">
    <property type="term" value="C:postsynaptic membrane"/>
    <property type="evidence" value="ECO:0007669"/>
    <property type="project" value="UniProtKB-SubCell"/>
</dbReference>
<comment type="caution">
    <text evidence="19">The sequence shown here is derived from an EMBL/GenBank/DDBJ whole genome shotgun (WGS) entry which is preliminary data.</text>
</comment>
<evidence type="ECO:0000256" key="7">
    <source>
        <dbReference type="ARBA" id="ARBA00023018"/>
    </source>
</evidence>
<dbReference type="SMART" id="SM00218">
    <property type="entry name" value="ZU5"/>
    <property type="match status" value="1"/>
</dbReference>
<dbReference type="InterPro" id="IPR000488">
    <property type="entry name" value="Death_dom"/>
</dbReference>
<feature type="compositionally biased region" description="Acidic residues" evidence="16">
    <location>
        <begin position="6949"/>
        <end position="6960"/>
    </location>
</feature>
<keyword evidence="3" id="KW-1003">Cell membrane</keyword>
<feature type="compositionally biased region" description="Polar residues" evidence="16">
    <location>
        <begin position="2110"/>
        <end position="2124"/>
    </location>
</feature>
<dbReference type="PROSITE" id="PS50297">
    <property type="entry name" value="ANK_REP_REGION"/>
    <property type="match status" value="21"/>
</dbReference>
<keyword evidence="20" id="KW-1185">Reference proteome</keyword>
<evidence type="ECO:0000256" key="5">
    <source>
        <dbReference type="ARBA" id="ARBA00022553"/>
    </source>
</evidence>
<feature type="region of interest" description="Disordered" evidence="16">
    <location>
        <begin position="7714"/>
        <end position="7746"/>
    </location>
</feature>
<evidence type="ECO:0000256" key="14">
    <source>
        <dbReference type="ARBA" id="ARBA00034100"/>
    </source>
</evidence>
<feature type="compositionally biased region" description="Polar residues" evidence="16">
    <location>
        <begin position="4914"/>
        <end position="4927"/>
    </location>
</feature>
<feature type="compositionally biased region" description="Basic and acidic residues" evidence="16">
    <location>
        <begin position="7721"/>
        <end position="7740"/>
    </location>
</feature>
<dbReference type="Pfam" id="PF00531">
    <property type="entry name" value="Death"/>
    <property type="match status" value="1"/>
</dbReference>
<evidence type="ECO:0000256" key="16">
    <source>
        <dbReference type="SAM" id="MobiDB-lite"/>
    </source>
</evidence>
<evidence type="ECO:0000256" key="10">
    <source>
        <dbReference type="ARBA" id="ARBA00023212"/>
    </source>
</evidence>
<feature type="compositionally biased region" description="Basic and acidic residues" evidence="16">
    <location>
        <begin position="3119"/>
        <end position="3136"/>
    </location>
</feature>
<feature type="compositionally biased region" description="Basic residues" evidence="16">
    <location>
        <begin position="7964"/>
        <end position="7975"/>
    </location>
</feature>
<evidence type="ECO:0000256" key="12">
    <source>
        <dbReference type="ARBA" id="ARBA00023257"/>
    </source>
</evidence>
<feature type="region of interest" description="Disordered" evidence="16">
    <location>
        <begin position="6947"/>
        <end position="6972"/>
    </location>
</feature>
<feature type="region of interest" description="Disordered" evidence="16">
    <location>
        <begin position="4156"/>
        <end position="4180"/>
    </location>
</feature>
<dbReference type="FunFam" id="2.60.220.30:FF:000001">
    <property type="entry name" value="Ankyrin-3 isoform 2"/>
    <property type="match status" value="1"/>
</dbReference>
<feature type="region of interest" description="Disordered" evidence="16">
    <location>
        <begin position="6092"/>
        <end position="6112"/>
    </location>
</feature>
<dbReference type="Pfam" id="PF13637">
    <property type="entry name" value="Ank_4"/>
    <property type="match status" value="2"/>
</dbReference>
<feature type="repeat" description="ANK" evidence="15">
    <location>
        <begin position="720"/>
        <end position="752"/>
    </location>
</feature>
<feature type="compositionally biased region" description="Basic and acidic residues" evidence="16">
    <location>
        <begin position="2137"/>
        <end position="2160"/>
    </location>
</feature>